<feature type="transmembrane region" description="Helical" evidence="1">
    <location>
        <begin position="198"/>
        <end position="218"/>
    </location>
</feature>
<keyword evidence="1" id="KW-0472">Membrane</keyword>
<dbReference type="Proteomes" id="UP000799772">
    <property type="component" value="Unassembled WGS sequence"/>
</dbReference>
<keyword evidence="1" id="KW-0812">Transmembrane</keyword>
<accession>A0A9P4IKI6</accession>
<gene>
    <name evidence="2" type="ORF">NA57DRAFT_75345</name>
</gene>
<evidence type="ECO:0000313" key="3">
    <source>
        <dbReference type="Proteomes" id="UP000799772"/>
    </source>
</evidence>
<reference evidence="2" key="1">
    <citation type="journal article" date="2020" name="Stud. Mycol.">
        <title>101 Dothideomycetes genomes: a test case for predicting lifestyles and emergence of pathogens.</title>
        <authorList>
            <person name="Haridas S."/>
            <person name="Albert R."/>
            <person name="Binder M."/>
            <person name="Bloem J."/>
            <person name="Labutti K."/>
            <person name="Salamov A."/>
            <person name="Andreopoulos B."/>
            <person name="Baker S."/>
            <person name="Barry K."/>
            <person name="Bills G."/>
            <person name="Bluhm B."/>
            <person name="Cannon C."/>
            <person name="Castanera R."/>
            <person name="Culley D."/>
            <person name="Daum C."/>
            <person name="Ezra D."/>
            <person name="Gonzalez J."/>
            <person name="Henrissat B."/>
            <person name="Kuo A."/>
            <person name="Liang C."/>
            <person name="Lipzen A."/>
            <person name="Lutzoni F."/>
            <person name="Magnuson J."/>
            <person name="Mondo S."/>
            <person name="Nolan M."/>
            <person name="Ohm R."/>
            <person name="Pangilinan J."/>
            <person name="Park H.-J."/>
            <person name="Ramirez L."/>
            <person name="Alfaro M."/>
            <person name="Sun H."/>
            <person name="Tritt A."/>
            <person name="Yoshinaga Y."/>
            <person name="Zwiers L.-H."/>
            <person name="Turgeon B."/>
            <person name="Goodwin S."/>
            <person name="Spatafora J."/>
            <person name="Crous P."/>
            <person name="Grigoriev I."/>
        </authorList>
    </citation>
    <scope>NUCLEOTIDE SEQUENCE</scope>
    <source>
        <strain evidence="2">CBS 133067</strain>
    </source>
</reference>
<comment type="caution">
    <text evidence="2">The sequence shown here is derived from an EMBL/GenBank/DDBJ whole genome shotgun (WGS) entry which is preliminary data.</text>
</comment>
<keyword evidence="1" id="KW-1133">Transmembrane helix</keyword>
<name>A0A9P4IKI6_9PEZI</name>
<keyword evidence="3" id="KW-1185">Reference proteome</keyword>
<dbReference type="EMBL" id="ML978125">
    <property type="protein sequence ID" value="KAF2099841.1"/>
    <property type="molecule type" value="Genomic_DNA"/>
</dbReference>
<dbReference type="OrthoDB" id="5242705at2759"/>
<dbReference type="AlphaFoldDB" id="A0A9P4IKI6"/>
<evidence type="ECO:0000256" key="1">
    <source>
        <dbReference type="SAM" id="Phobius"/>
    </source>
</evidence>
<dbReference type="InterPro" id="IPR021514">
    <property type="entry name" value="DUF3176"/>
</dbReference>
<protein>
    <submittedName>
        <fullName evidence="2">Uncharacterized protein</fullName>
    </submittedName>
</protein>
<dbReference type="PANTHER" id="PTHR35394:SF5">
    <property type="entry name" value="DUF3176 DOMAIN-CONTAINING PROTEIN"/>
    <property type="match status" value="1"/>
</dbReference>
<sequence>MSGRAQHNSGSYVPIRLQQSASPNSRSNPSSDNNYQNLSGRYTVMQRCESVLVANGTVHGDSANLSPMNNLRSGGTTRSYSPPPPNFITVWGWELFTWTLGTAALFAIIAILKVFDGKPTAQWRFVIELTTVVSILTQVVTPALLVSVQSCLGQLKWVWFQRDRPLDELEVFDEASRGPEGSVKLLWKMAWRIKNLKMLGYLLLPYLGALITLFMLGFQPFVQQSIMSDGSRWITSNADTHINRTFTFKIPDQFENLDPYLNDVDGNERGQFFGIPIEAAINDGLAKTNNKLSQVSGVCPTHNCTFEAYTSLAFCAVIEDVTSDITADCSTAIKSALDEANPNVGCTFSVDNATISKPTFFNYTCDNAPDGVNLGAPETMIVSAVPHDSFDASGTTLLDILVIYEANDTLTQVKNDKSRKATCDQASLGALKGSLSLCVQKFATQVINGSTTTIVVDTYNNLNWTNSTGKPDDDWVAQIPGTGPNFTTNGITLSSLGNYLSFWAFNGSADLDYVNGGDNYINWGPGQYLATDLMGVNYTLQGRAQSFRNFKVRLENIATAMTNAIRTQTDNGGTVPMTGHAWTTEPYKRIQYIWLTEPMAVWALTTMLLIITMHVTRHRRVPLWKNSPLALLGRDLLKEANYLEELKREAKTTMVHLGQEMGNGPRRRLEKVDDDVFV</sequence>
<dbReference type="PANTHER" id="PTHR35394">
    <property type="entry name" value="DUF3176 DOMAIN-CONTAINING PROTEIN"/>
    <property type="match status" value="1"/>
</dbReference>
<feature type="transmembrane region" description="Helical" evidence="1">
    <location>
        <begin position="95"/>
        <end position="115"/>
    </location>
</feature>
<proteinExistence type="predicted"/>
<organism evidence="2 3">
    <name type="scientific">Rhizodiscina lignyota</name>
    <dbReference type="NCBI Taxonomy" id="1504668"/>
    <lineage>
        <taxon>Eukaryota</taxon>
        <taxon>Fungi</taxon>
        <taxon>Dikarya</taxon>
        <taxon>Ascomycota</taxon>
        <taxon>Pezizomycotina</taxon>
        <taxon>Dothideomycetes</taxon>
        <taxon>Pleosporomycetidae</taxon>
        <taxon>Aulographales</taxon>
        <taxon>Rhizodiscinaceae</taxon>
        <taxon>Rhizodiscina</taxon>
    </lineage>
</organism>
<evidence type="ECO:0000313" key="2">
    <source>
        <dbReference type="EMBL" id="KAF2099841.1"/>
    </source>
</evidence>
<dbReference type="Pfam" id="PF11374">
    <property type="entry name" value="DUF3176"/>
    <property type="match status" value="1"/>
</dbReference>